<dbReference type="OrthoDB" id="292964at2759"/>
<dbReference type="InterPro" id="IPR050185">
    <property type="entry name" value="Ub_carboxyl-term_hydrolase"/>
</dbReference>
<feature type="region of interest" description="Disordered" evidence="2">
    <location>
        <begin position="514"/>
        <end position="538"/>
    </location>
</feature>
<dbReference type="SUPFAM" id="SSF54001">
    <property type="entry name" value="Cysteine proteinases"/>
    <property type="match status" value="1"/>
</dbReference>
<organism evidence="5">
    <name type="scientific">Blumeria graminis f. sp. tritici 96224</name>
    <dbReference type="NCBI Taxonomy" id="1268274"/>
    <lineage>
        <taxon>Eukaryota</taxon>
        <taxon>Fungi</taxon>
        <taxon>Dikarya</taxon>
        <taxon>Ascomycota</taxon>
        <taxon>Pezizomycotina</taxon>
        <taxon>Leotiomycetes</taxon>
        <taxon>Erysiphales</taxon>
        <taxon>Erysiphaceae</taxon>
        <taxon>Blumeria</taxon>
    </lineage>
</organism>
<feature type="region of interest" description="Disordered" evidence="2">
    <location>
        <begin position="160"/>
        <end position="179"/>
    </location>
</feature>
<dbReference type="GO" id="GO:0004843">
    <property type="term" value="F:cysteine-type deubiquitinase activity"/>
    <property type="evidence" value="ECO:0007669"/>
    <property type="project" value="InterPro"/>
</dbReference>
<name>A0A381LGH2_BLUGR</name>
<dbReference type="PANTHER" id="PTHR21646">
    <property type="entry name" value="UBIQUITIN CARBOXYL-TERMINAL HYDROLASE"/>
    <property type="match status" value="1"/>
</dbReference>
<accession>A0A381LGH2</accession>
<dbReference type="GO" id="GO:0016579">
    <property type="term" value="P:protein deubiquitination"/>
    <property type="evidence" value="ECO:0007669"/>
    <property type="project" value="InterPro"/>
</dbReference>
<evidence type="ECO:0000313" key="5">
    <source>
        <dbReference type="EMBL" id="SUZ12963.1"/>
    </source>
</evidence>
<evidence type="ECO:0000259" key="3">
    <source>
        <dbReference type="PROSITE" id="PS50206"/>
    </source>
</evidence>
<dbReference type="Pfam" id="PF00443">
    <property type="entry name" value="UCH"/>
    <property type="match status" value="1"/>
</dbReference>
<dbReference type="AlphaFoldDB" id="A0A381LGH2"/>
<dbReference type="PROSITE" id="PS50235">
    <property type="entry name" value="USP_3"/>
    <property type="match status" value="1"/>
</dbReference>
<dbReference type="InterPro" id="IPR028889">
    <property type="entry name" value="USP"/>
</dbReference>
<feature type="compositionally biased region" description="Polar residues" evidence="2">
    <location>
        <begin position="167"/>
        <end position="176"/>
    </location>
</feature>
<reference evidence="5" key="1">
    <citation type="submission" date="2018-07" db="EMBL/GenBank/DDBJ databases">
        <authorList>
            <person name="Quirk P.G."/>
            <person name="Krulwich T.A."/>
        </authorList>
    </citation>
    <scope>NUCLEOTIDE SEQUENCE</scope>
    <source>
        <strain evidence="5">96224</strain>
    </source>
</reference>
<dbReference type="Gene3D" id="3.40.250.10">
    <property type="entry name" value="Rhodanese-like domain"/>
    <property type="match status" value="1"/>
</dbReference>
<dbReference type="Gene3D" id="3.90.70.10">
    <property type="entry name" value="Cysteine proteinases"/>
    <property type="match status" value="1"/>
</dbReference>
<dbReference type="InterPro" id="IPR036873">
    <property type="entry name" value="Rhodanese-like_dom_sf"/>
</dbReference>
<dbReference type="InterPro" id="IPR038765">
    <property type="entry name" value="Papain-like_cys_pep_sf"/>
</dbReference>
<dbReference type="PANTHER" id="PTHR21646:SF98">
    <property type="entry name" value="UBIQUITIN CARBOXYL-TERMINAL HYDROLASE"/>
    <property type="match status" value="1"/>
</dbReference>
<dbReference type="EMBL" id="UIGY01000209">
    <property type="protein sequence ID" value="SUZ12963.1"/>
    <property type="molecule type" value="Genomic_DNA"/>
</dbReference>
<dbReference type="PROSITE" id="PS50206">
    <property type="entry name" value="RHODANESE_3"/>
    <property type="match status" value="1"/>
</dbReference>
<feature type="region of interest" description="Disordered" evidence="2">
    <location>
        <begin position="214"/>
        <end position="237"/>
    </location>
</feature>
<dbReference type="CDD" id="cd02257">
    <property type="entry name" value="Peptidase_C19"/>
    <property type="match status" value="1"/>
</dbReference>
<dbReference type="InterPro" id="IPR001394">
    <property type="entry name" value="Peptidase_C19_UCH"/>
</dbReference>
<proteinExistence type="inferred from homology"/>
<sequence>MVMDISKNSARAMLHHDDLVNVRPAVNIKSPIGSILRECEQYAKIAGTSLEFGRPDVALQEYLQAYIIATEIIPRHKEYPALQTDRPELYRLYIGLSKKIQGQSMKFMKAKEIIRENNLLHGTQSTKLRQSSEPLSSYQNKSIPQVAHWNFSQESLTDSVSTNSSSCKQPSFTQPKPGSFHGNIVPAFNINDKFVDRDDLTARFARLRTAESDCPKQDPRIRTHLIPNAPKPITGVPKIITSAKPGGPRDMPSVPRSTSRITETFDVAISDLPRAPDAIYSPARGTETAGISNLPSSVRNNSYIGSGQQNAPPISNVIPSPIVDGTRCFPSITHRSSLGGEHNRLPSIPPGSTSVNCEQLVGLLAQSTNSLKILLVDLRSREEFDQGHIMSQFIICVEPITLRCGISGEELADSMVIAPDAEQKMFEKRQEFNLVVVYDQSSTKISDNSKLVDFAMAVYEYGYDKKLQYQPLLLVSGLDGWVDLLGPSSLATSSTGSSIPIPATGKKMARPIARNPNREVPNSFSKNQRKHYSRPLTTEQETVWASTIKEDMDIKQNEHTEVNEEMIYARSTEDFIRRYPELPAIQESMISPLSTSIYHKEIVSVMPKPPTRPAPAIQRQRSSGITEKNVAIATVSSEDSTISDNTRPLGLTGLNNPGVLCYMNTVLQGLSATPWFRELIRNYVYPSEPPIPRKQGESTDPPQLMVRCLSSVFAHLWFGHYDFINPSTFQGYVNAIHNHGPGGFGGTQVQHDCNEFLVMLIDILDDELNPLRNRPGRRPIEEIEGLLEEAPTILDAAAIFWTDWTSNLGSPITLKMKGVSARIVTCDICGKSRPVFDQFQQLLLAIPPEGSCTLGEVLDASYGPKSELIEYQSLQCSLCGKQTPHRGRIYLVYMPDTLIISFMRMNNNLSKIKTRVLVPLSISFENNVLPNQAGSKNQDPRGVGPFTYDVYGLGLHSGSTLASGHYRILARSLDQLAAGKPAGSWHMFNDRNVTPSSISAADPSETSLIFLQRQGKF</sequence>
<dbReference type="Pfam" id="PF00581">
    <property type="entry name" value="Rhodanese"/>
    <property type="match status" value="1"/>
</dbReference>
<comment type="similarity">
    <text evidence="1">Belongs to the peptidase C19 family.</text>
</comment>
<gene>
    <name evidence="5" type="ORF">BGT96224V2_LOCUS6140</name>
</gene>
<evidence type="ECO:0000259" key="4">
    <source>
        <dbReference type="PROSITE" id="PS50235"/>
    </source>
</evidence>
<protein>
    <submittedName>
        <fullName evidence="5">Bgt-2459</fullName>
    </submittedName>
</protein>
<feature type="domain" description="Rhodanese" evidence="3">
    <location>
        <begin position="369"/>
        <end position="490"/>
    </location>
</feature>
<evidence type="ECO:0000256" key="2">
    <source>
        <dbReference type="SAM" id="MobiDB-lite"/>
    </source>
</evidence>
<evidence type="ECO:0000256" key="1">
    <source>
        <dbReference type="ARBA" id="ARBA00009085"/>
    </source>
</evidence>
<dbReference type="InterPro" id="IPR001763">
    <property type="entry name" value="Rhodanese-like_dom"/>
</dbReference>
<feature type="domain" description="USP" evidence="4">
    <location>
        <begin position="652"/>
        <end position="1014"/>
    </location>
</feature>
<dbReference type="SMART" id="SM00450">
    <property type="entry name" value="RHOD"/>
    <property type="match status" value="1"/>
</dbReference>
<dbReference type="SUPFAM" id="SSF52821">
    <property type="entry name" value="Rhodanese/Cell cycle control phosphatase"/>
    <property type="match status" value="1"/>
</dbReference>